<keyword evidence="1" id="KW-0472">Membrane</keyword>
<keyword evidence="3" id="KW-1185">Reference proteome</keyword>
<dbReference type="eggNOG" id="ENOG5033CNI">
    <property type="taxonomic scope" value="Bacteria"/>
</dbReference>
<reference evidence="3" key="1">
    <citation type="submission" date="2010-12" db="EMBL/GenBank/DDBJ databases">
        <title>Complete sequence of chromosome 1 of Asticcacaulis excentricus CB 48.</title>
        <authorList>
            <consortium name="US DOE Joint Genome Institute"/>
            <person name="Lucas S."/>
            <person name="Copeland A."/>
            <person name="Lapidus A."/>
            <person name="Cheng J.-F."/>
            <person name="Bruce D."/>
            <person name="Goodwin L."/>
            <person name="Pitluck S."/>
            <person name="Teshima H."/>
            <person name="Davenport K."/>
            <person name="Detter J.C."/>
            <person name="Han C."/>
            <person name="Tapia R."/>
            <person name="Land M."/>
            <person name="Hauser L."/>
            <person name="Jeffries C."/>
            <person name="Kyrpides N."/>
            <person name="Ivanova N."/>
            <person name="Ovchinnikova G."/>
            <person name="Brun Y.V."/>
            <person name="Woyke T."/>
        </authorList>
    </citation>
    <scope>NUCLEOTIDE SEQUENCE [LARGE SCALE GENOMIC DNA]</scope>
    <source>
        <strain evidence="3">ATCC 15261 / DSM 4724 / KCTC 12464 / NCIMB 9791 / VKM B-1370 / CB 48</strain>
    </source>
</reference>
<dbReference type="KEGG" id="aex:Astex_2244"/>
<organism evidence="2 3">
    <name type="scientific">Asticcacaulis excentricus (strain ATCC 15261 / DSM 4724 / KCTC 12464 / NCIMB 9791 / VKM B-1370 / CB 48)</name>
    <dbReference type="NCBI Taxonomy" id="573065"/>
    <lineage>
        <taxon>Bacteria</taxon>
        <taxon>Pseudomonadati</taxon>
        <taxon>Pseudomonadota</taxon>
        <taxon>Alphaproteobacteria</taxon>
        <taxon>Caulobacterales</taxon>
        <taxon>Caulobacteraceae</taxon>
        <taxon>Asticcacaulis</taxon>
    </lineage>
</organism>
<evidence type="ECO:0000313" key="2">
    <source>
        <dbReference type="EMBL" id="ADU13900.1"/>
    </source>
</evidence>
<keyword evidence="1" id="KW-0812">Transmembrane</keyword>
<dbReference type="AlphaFoldDB" id="E8RML9"/>
<dbReference type="STRING" id="573065.Astex_2244"/>
<dbReference type="RefSeq" id="WP_013479728.1">
    <property type="nucleotide sequence ID" value="NC_014816.1"/>
</dbReference>
<dbReference type="Proteomes" id="UP000001492">
    <property type="component" value="Chromosome 1"/>
</dbReference>
<protein>
    <submittedName>
        <fullName evidence="2">Conjugal transfer protein TrbC</fullName>
    </submittedName>
</protein>
<proteinExistence type="predicted"/>
<dbReference type="EMBL" id="CP002395">
    <property type="protein sequence ID" value="ADU13900.1"/>
    <property type="molecule type" value="Genomic_DNA"/>
</dbReference>
<name>E8RML9_ASTEC</name>
<feature type="transmembrane region" description="Helical" evidence="1">
    <location>
        <begin position="48"/>
        <end position="65"/>
    </location>
</feature>
<gene>
    <name evidence="2" type="ordered locus">Astex_2244</name>
</gene>
<evidence type="ECO:0000256" key="1">
    <source>
        <dbReference type="SAM" id="Phobius"/>
    </source>
</evidence>
<dbReference type="HOGENOM" id="CLU_155084_3_0_5"/>
<dbReference type="OrthoDB" id="9157592at2"/>
<accession>E8RML9</accession>
<feature type="transmembrane region" description="Helical" evidence="1">
    <location>
        <begin position="77"/>
        <end position="98"/>
    </location>
</feature>
<keyword evidence="1" id="KW-1133">Transmembrane helix</keyword>
<dbReference type="Pfam" id="PF04956">
    <property type="entry name" value="TrbC"/>
    <property type="match status" value="1"/>
</dbReference>
<evidence type="ECO:0000313" key="3">
    <source>
        <dbReference type="Proteomes" id="UP000001492"/>
    </source>
</evidence>
<sequence length="99" mass="10452">MRIPRSIPLPSLTTFSLTVVGGLSVLPVPAFAQIEKLTSVLDNVRTAILGVGVVLFTIMIAWAGYKMGFQQARWTEVSNIVLGAVLVGGASAIAGWLIN</sequence>
<dbReference type="InterPro" id="IPR007039">
    <property type="entry name" value="TrbC/VirB2"/>
</dbReference>